<dbReference type="Ensembl" id="ENSSVLT00005008569.1">
    <property type="protein sequence ID" value="ENSSVLP00005007687.1"/>
    <property type="gene ID" value="ENSSVLG00005006263.1"/>
</dbReference>
<dbReference type="GO" id="GO:0003735">
    <property type="term" value="F:structural constituent of ribosome"/>
    <property type="evidence" value="ECO:0007669"/>
    <property type="project" value="InterPro"/>
</dbReference>
<organism evidence="1 2">
    <name type="scientific">Sciurus vulgaris</name>
    <name type="common">Eurasian red squirrel</name>
    <dbReference type="NCBI Taxonomy" id="55149"/>
    <lineage>
        <taxon>Eukaryota</taxon>
        <taxon>Metazoa</taxon>
        <taxon>Chordata</taxon>
        <taxon>Craniata</taxon>
        <taxon>Vertebrata</taxon>
        <taxon>Euteleostomi</taxon>
        <taxon>Mammalia</taxon>
        <taxon>Eutheria</taxon>
        <taxon>Euarchontoglires</taxon>
        <taxon>Glires</taxon>
        <taxon>Rodentia</taxon>
        <taxon>Sciuromorpha</taxon>
        <taxon>Sciuridae</taxon>
        <taxon>Sciurinae</taxon>
        <taxon>Sciurini</taxon>
        <taxon>Sciurus</taxon>
    </lineage>
</organism>
<dbReference type="GeneTree" id="ENSGT01150000290730"/>
<proteinExistence type="predicted"/>
<sequence>MAEGQVLVLDAEAFPQAAWWPSWPNSYCWASRWWLCRLEGINISGNFYRNKLKYLAFLRSKCTPTRTGPHHFHSTTSGPPLPTVQGVLPTKDRWKPGSQGCTSEASRKVCLPALHDSSPGATGNLGPGKLGQRRAYSWSLLQF</sequence>
<dbReference type="GO" id="GO:0005840">
    <property type="term" value="C:ribosome"/>
    <property type="evidence" value="ECO:0007669"/>
    <property type="project" value="InterPro"/>
</dbReference>
<name>A0A8D2AW09_SCIVU</name>
<protein>
    <submittedName>
        <fullName evidence="1">Uncharacterized protein</fullName>
    </submittedName>
</protein>
<keyword evidence="2" id="KW-1185">Reference proteome</keyword>
<reference evidence="1" key="1">
    <citation type="submission" date="2025-08" db="UniProtKB">
        <authorList>
            <consortium name="Ensembl"/>
        </authorList>
    </citation>
    <scope>IDENTIFICATION</scope>
</reference>
<evidence type="ECO:0000313" key="1">
    <source>
        <dbReference type="Ensembl" id="ENSSVLP00005007687.1"/>
    </source>
</evidence>
<dbReference type="SUPFAM" id="SSF52161">
    <property type="entry name" value="Ribosomal protein L13"/>
    <property type="match status" value="1"/>
</dbReference>
<evidence type="ECO:0000313" key="2">
    <source>
        <dbReference type="Proteomes" id="UP000694564"/>
    </source>
</evidence>
<accession>A0A8D2AW09</accession>
<reference evidence="1" key="2">
    <citation type="submission" date="2025-09" db="UniProtKB">
        <authorList>
            <consortium name="Ensembl"/>
        </authorList>
    </citation>
    <scope>IDENTIFICATION</scope>
</reference>
<dbReference type="Proteomes" id="UP000694564">
    <property type="component" value="Chromosome 10"/>
</dbReference>
<dbReference type="AlphaFoldDB" id="A0A8D2AW09"/>
<dbReference type="InterPro" id="IPR036899">
    <property type="entry name" value="Ribosomal_uL13_sf"/>
</dbReference>
<dbReference type="GO" id="GO:0006412">
    <property type="term" value="P:translation"/>
    <property type="evidence" value="ECO:0007669"/>
    <property type="project" value="InterPro"/>
</dbReference>